<evidence type="ECO:0000256" key="4">
    <source>
        <dbReference type="ARBA" id="ARBA00023306"/>
    </source>
</evidence>
<dbReference type="GO" id="GO:1990757">
    <property type="term" value="F:ubiquitin ligase activator activity"/>
    <property type="evidence" value="ECO:0007669"/>
    <property type="project" value="TreeGrafter"/>
</dbReference>
<evidence type="ECO:0000256" key="1">
    <source>
        <dbReference type="ARBA" id="ARBA00006445"/>
    </source>
</evidence>
<dbReference type="GO" id="GO:1905786">
    <property type="term" value="P:positive regulation of anaphase-promoting complex-dependent catabolic process"/>
    <property type="evidence" value="ECO:0007669"/>
    <property type="project" value="TreeGrafter"/>
</dbReference>
<keyword evidence="2 5" id="KW-0853">WD repeat</keyword>
<feature type="repeat" description="WD" evidence="5">
    <location>
        <begin position="248"/>
        <end position="290"/>
    </location>
</feature>
<comment type="similarity">
    <text evidence="1">Belongs to the WD repeat CDC20/Fizzy family.</text>
</comment>
<reference evidence="8 9" key="1">
    <citation type="journal article" date="2016" name="Proc. Natl. Acad. Sci. U.S.A.">
        <title>Comparative genomics of biotechnologically important yeasts.</title>
        <authorList>
            <person name="Riley R."/>
            <person name="Haridas S."/>
            <person name="Wolfe K.H."/>
            <person name="Lopes M.R."/>
            <person name="Hittinger C.T."/>
            <person name="Goeker M."/>
            <person name="Salamov A.A."/>
            <person name="Wisecaver J.H."/>
            <person name="Long T.M."/>
            <person name="Calvey C.H."/>
            <person name="Aerts A.L."/>
            <person name="Barry K.W."/>
            <person name="Choi C."/>
            <person name="Clum A."/>
            <person name="Coughlan A.Y."/>
            <person name="Deshpande S."/>
            <person name="Douglass A.P."/>
            <person name="Hanson S.J."/>
            <person name="Klenk H.-P."/>
            <person name="LaButti K.M."/>
            <person name="Lapidus A."/>
            <person name="Lindquist E.A."/>
            <person name="Lipzen A.M."/>
            <person name="Meier-Kolthoff J.P."/>
            <person name="Ohm R.A."/>
            <person name="Otillar R.P."/>
            <person name="Pangilinan J.L."/>
            <person name="Peng Y."/>
            <person name="Rokas A."/>
            <person name="Rosa C.A."/>
            <person name="Scheuner C."/>
            <person name="Sibirny A.A."/>
            <person name="Slot J.C."/>
            <person name="Stielow J.B."/>
            <person name="Sun H."/>
            <person name="Kurtzman C.P."/>
            <person name="Blackwell M."/>
            <person name="Grigoriev I.V."/>
            <person name="Jeffries T.W."/>
        </authorList>
    </citation>
    <scope>NUCLEOTIDE SEQUENCE [LARGE SCALE GENOMIC DNA]</scope>
    <source>
        <strain evidence="8 9">DSM 6958</strain>
    </source>
</reference>
<dbReference type="PANTHER" id="PTHR19918">
    <property type="entry name" value="CELL DIVISION CYCLE 20 CDC20 FIZZY -RELATED"/>
    <property type="match status" value="1"/>
</dbReference>
<dbReference type="InterPro" id="IPR033010">
    <property type="entry name" value="Cdc20/Fizzy"/>
</dbReference>
<evidence type="ECO:0000313" key="9">
    <source>
        <dbReference type="Proteomes" id="UP000095009"/>
    </source>
</evidence>
<dbReference type="Proteomes" id="UP000095009">
    <property type="component" value="Unassembled WGS sequence"/>
</dbReference>
<dbReference type="EMBL" id="KV454410">
    <property type="protein sequence ID" value="ODQ65044.1"/>
    <property type="molecule type" value="Genomic_DNA"/>
</dbReference>
<dbReference type="SUPFAM" id="SSF50978">
    <property type="entry name" value="WD40 repeat-like"/>
    <property type="match status" value="1"/>
</dbReference>
<dbReference type="OrthoDB" id="10263272at2759"/>
<dbReference type="SMART" id="SM00320">
    <property type="entry name" value="WD40"/>
    <property type="match status" value="6"/>
</dbReference>
<proteinExistence type="inferred from homology"/>
<name>A0A1E3PIK9_9ASCO</name>
<dbReference type="PANTHER" id="PTHR19918:SF1">
    <property type="entry name" value="FIZZY-RELATED PROTEIN HOMOLOG"/>
    <property type="match status" value="1"/>
</dbReference>
<accession>A0A1E3PIK9</accession>
<protein>
    <submittedName>
        <fullName evidence="8">WD40 repeat-like protein</fullName>
    </submittedName>
</protein>
<dbReference type="GO" id="GO:0005680">
    <property type="term" value="C:anaphase-promoting complex"/>
    <property type="evidence" value="ECO:0007669"/>
    <property type="project" value="TreeGrafter"/>
</dbReference>
<feature type="region of interest" description="Disordered" evidence="6">
    <location>
        <begin position="102"/>
        <end position="176"/>
    </location>
</feature>
<evidence type="ECO:0000256" key="3">
    <source>
        <dbReference type="ARBA" id="ARBA00022737"/>
    </source>
</evidence>
<dbReference type="InterPro" id="IPR056150">
    <property type="entry name" value="WD40_CDC20-Fz"/>
</dbReference>
<gene>
    <name evidence="8" type="ORF">NADFUDRAFT_12320</name>
</gene>
<dbReference type="InterPro" id="IPR036322">
    <property type="entry name" value="WD40_repeat_dom_sf"/>
</dbReference>
<dbReference type="STRING" id="857566.A0A1E3PIK9"/>
<keyword evidence="4" id="KW-0131">Cell cycle</keyword>
<evidence type="ECO:0000259" key="7">
    <source>
        <dbReference type="Pfam" id="PF24807"/>
    </source>
</evidence>
<keyword evidence="9" id="KW-1185">Reference proteome</keyword>
<dbReference type="GO" id="GO:0010997">
    <property type="term" value="F:anaphase-promoting complex binding"/>
    <property type="evidence" value="ECO:0007669"/>
    <property type="project" value="InterPro"/>
</dbReference>
<dbReference type="Pfam" id="PF24807">
    <property type="entry name" value="WD40_CDC20-Fz"/>
    <property type="match status" value="1"/>
</dbReference>
<evidence type="ECO:0000256" key="5">
    <source>
        <dbReference type="PROSITE-ProRule" id="PRU00221"/>
    </source>
</evidence>
<feature type="non-terminal residue" evidence="8">
    <location>
        <position position="1"/>
    </location>
</feature>
<evidence type="ECO:0000256" key="2">
    <source>
        <dbReference type="ARBA" id="ARBA00022574"/>
    </source>
</evidence>
<dbReference type="GO" id="GO:0031145">
    <property type="term" value="P:anaphase-promoting complex-dependent catabolic process"/>
    <property type="evidence" value="ECO:0007669"/>
    <property type="project" value="TreeGrafter"/>
</dbReference>
<dbReference type="Gene3D" id="2.130.10.10">
    <property type="entry name" value="YVTN repeat-like/Quinoprotein amine dehydrogenase"/>
    <property type="match status" value="1"/>
</dbReference>
<dbReference type="AlphaFoldDB" id="A0A1E3PIK9"/>
<feature type="non-terminal residue" evidence="8">
    <location>
        <position position="511"/>
    </location>
</feature>
<dbReference type="PROSITE" id="PS50082">
    <property type="entry name" value="WD_REPEATS_2"/>
    <property type="match status" value="2"/>
</dbReference>
<dbReference type="PROSITE" id="PS50294">
    <property type="entry name" value="WD_REPEATS_REGION"/>
    <property type="match status" value="1"/>
</dbReference>
<dbReference type="InterPro" id="IPR015943">
    <property type="entry name" value="WD40/YVTN_repeat-like_dom_sf"/>
</dbReference>
<feature type="compositionally biased region" description="Low complexity" evidence="6">
    <location>
        <begin position="102"/>
        <end position="111"/>
    </location>
</feature>
<feature type="repeat" description="WD" evidence="5">
    <location>
        <begin position="473"/>
        <end position="511"/>
    </location>
</feature>
<keyword evidence="3" id="KW-0677">Repeat</keyword>
<feature type="domain" description="CDC20/Fizzy WD40" evidence="7">
    <location>
        <begin position="203"/>
        <end position="504"/>
    </location>
</feature>
<evidence type="ECO:0000313" key="8">
    <source>
        <dbReference type="EMBL" id="ODQ65044.1"/>
    </source>
</evidence>
<dbReference type="InterPro" id="IPR001680">
    <property type="entry name" value="WD40_rpt"/>
</dbReference>
<organism evidence="8 9">
    <name type="scientific">Nadsonia fulvescens var. elongata DSM 6958</name>
    <dbReference type="NCBI Taxonomy" id="857566"/>
    <lineage>
        <taxon>Eukaryota</taxon>
        <taxon>Fungi</taxon>
        <taxon>Dikarya</taxon>
        <taxon>Ascomycota</taxon>
        <taxon>Saccharomycotina</taxon>
        <taxon>Dipodascomycetes</taxon>
        <taxon>Dipodascales</taxon>
        <taxon>Dipodascales incertae sedis</taxon>
        <taxon>Nadsonia</taxon>
    </lineage>
</organism>
<sequence length="511" mass="56386">SPSPSPTKRFSRPTIKYGDRYIPNREGIDLGAAHKLLIPNRRGNDTPQETIPGSPILNVEQQRTWEANRTFNTLLRAELFAEKVPGAAIVDEYVSSSSSLSLSSTLSMPARPRTPPPLSSSSSDGTGGNLFSFKSPTRKKTTPVESSPKPKRVERETDNSDFDSLDRPPTLYSSSVVRPDSQRLLLSPRRPPRRISNVPFKVLDAPELADDFYLNLVDWGQNNTLAVGLGSAVYLWNAASGQVSKLCDVTHPDRVTSVAWIEHGGNHLAIGCDSGLVQIWDATRFKRVRTMPGHTARVGCLAWRDHILSSGSRDRHIVHRDVRAPVAQVTKWLAHHQEVCGLEWNAAHLASRPTLASGGNDNRLMVWEGIESTQATLAPRMVWEFADNKAAVKALAWHPHQRGILASGGGTADGRIRFWNTSTGRLVTEIATGSQVCNLKWSKTSNELVSTHGYSRNHITVWKYPTLQPVATLTGHTFRVLYLSMSPDGQSIVTGAGDETLRFWQVFGKSR</sequence>
<evidence type="ECO:0000256" key="6">
    <source>
        <dbReference type="SAM" id="MobiDB-lite"/>
    </source>
</evidence>